<reference evidence="2 3" key="1">
    <citation type="journal article" date="2020" name="Nat. Food">
        <title>A phased Vanilla planifolia genome enables genetic improvement of flavour and production.</title>
        <authorList>
            <person name="Hasing T."/>
            <person name="Tang H."/>
            <person name="Brym M."/>
            <person name="Khazi F."/>
            <person name="Huang T."/>
            <person name="Chambers A.H."/>
        </authorList>
    </citation>
    <scope>NUCLEOTIDE SEQUENCE [LARGE SCALE GENOMIC DNA]</scope>
    <source>
        <tissue evidence="2">Leaf</tissue>
    </source>
</reference>
<dbReference type="AlphaFoldDB" id="A0A835QS38"/>
<accession>A0A835QS38</accession>
<dbReference type="SUPFAM" id="SSF51735">
    <property type="entry name" value="NAD(P)-binding Rossmann-fold domains"/>
    <property type="match status" value="1"/>
</dbReference>
<dbReference type="Gene3D" id="3.40.50.720">
    <property type="entry name" value="NAD(P)-binding Rossmann-like Domain"/>
    <property type="match status" value="1"/>
</dbReference>
<dbReference type="PANTHER" id="PTHR32487:SF13">
    <property type="entry name" value="LOW QUALITY PROTEIN: IRIDOID SYNTHASE-LIKE"/>
    <property type="match status" value="1"/>
</dbReference>
<organism evidence="2 3">
    <name type="scientific">Vanilla planifolia</name>
    <name type="common">Vanilla</name>
    <dbReference type="NCBI Taxonomy" id="51239"/>
    <lineage>
        <taxon>Eukaryota</taxon>
        <taxon>Viridiplantae</taxon>
        <taxon>Streptophyta</taxon>
        <taxon>Embryophyta</taxon>
        <taxon>Tracheophyta</taxon>
        <taxon>Spermatophyta</taxon>
        <taxon>Magnoliopsida</taxon>
        <taxon>Liliopsida</taxon>
        <taxon>Asparagales</taxon>
        <taxon>Orchidaceae</taxon>
        <taxon>Vanilloideae</taxon>
        <taxon>Vanilleae</taxon>
        <taxon>Vanilla</taxon>
    </lineage>
</organism>
<dbReference type="GO" id="GO:0016627">
    <property type="term" value="F:oxidoreductase activity, acting on the CH-CH group of donors"/>
    <property type="evidence" value="ECO:0007669"/>
    <property type="project" value="UniProtKB-ARBA"/>
</dbReference>
<protein>
    <recommendedName>
        <fullName evidence="1">PRISE-like Rossmann-fold domain-containing protein</fullName>
    </recommendedName>
</protein>
<dbReference type="InterPro" id="IPR055222">
    <property type="entry name" value="PRISE-like_Rossmann-fold"/>
</dbReference>
<dbReference type="InterPro" id="IPR036291">
    <property type="entry name" value="NAD(P)-bd_dom_sf"/>
</dbReference>
<dbReference type="Pfam" id="PF22917">
    <property type="entry name" value="PRISE"/>
    <property type="match status" value="1"/>
</dbReference>
<gene>
    <name evidence="2" type="ORF">HPP92_013644</name>
</gene>
<dbReference type="EMBL" id="JADCNL010000006">
    <property type="protein sequence ID" value="KAG0476803.1"/>
    <property type="molecule type" value="Genomic_DNA"/>
</dbReference>
<evidence type="ECO:0000313" key="3">
    <source>
        <dbReference type="Proteomes" id="UP000636800"/>
    </source>
</evidence>
<feature type="domain" description="PRISE-like Rossmann-fold" evidence="1">
    <location>
        <begin position="95"/>
        <end position="382"/>
    </location>
</feature>
<name>A0A835QS38_VANPL</name>
<evidence type="ECO:0000313" key="2">
    <source>
        <dbReference type="EMBL" id="KAG0476803.1"/>
    </source>
</evidence>
<sequence length="382" mass="42144">MAETAEERHNATEFATAPVPCSVALIVGITGITGLSLAEALRSPSALGRPWTIYGVARRSPPPWFPLPALELFLPLDVLDLSATLRALSPLAALVTHLFYVPAAASSAEASAEMLSNVLIALSANSPRSSLRHVALQTGSMHYLPQLPLGGCRPPSPAPFREDAPRGSHSLFYYALEDILQATASHSQRLTWTVHRPSVILGASPRSEYNLLLTLAACALICRRERAPLVYPGNEYTWRNPCCDASDAGLLAEQQIWSATEVVNEALNCTNGDVFSWGRLWEVVAEEFGVVHVAPGGEGWEWVERMKRKGNVWEAIVEEEGLVQTRLEEIANFEFVYAMTNMEFEIVSCMEKSRALGFDRRVDTMESLRRWIGTMREINLIP</sequence>
<dbReference type="PANTHER" id="PTHR32487">
    <property type="entry name" value="3-OXO-DELTA(4,5)-STEROID 5-BETA-REDUCTASE"/>
    <property type="match status" value="1"/>
</dbReference>
<proteinExistence type="predicted"/>
<comment type="caution">
    <text evidence="2">The sequence shown here is derived from an EMBL/GenBank/DDBJ whole genome shotgun (WGS) entry which is preliminary data.</text>
</comment>
<evidence type="ECO:0000259" key="1">
    <source>
        <dbReference type="Pfam" id="PF22917"/>
    </source>
</evidence>
<dbReference type="Proteomes" id="UP000636800">
    <property type="component" value="Chromosome 6"/>
</dbReference>
<keyword evidence="3" id="KW-1185">Reference proteome</keyword>
<dbReference type="OrthoDB" id="7537227at2759"/>